<name>A0A7X0DAU7_9HYPH</name>
<dbReference type="AlphaFoldDB" id="A0A7X0DAU7"/>
<gene>
    <name evidence="1" type="ORF">HNQ75_000070</name>
</gene>
<dbReference type="EMBL" id="JACHEJ010000001">
    <property type="protein sequence ID" value="MBB6178127.1"/>
    <property type="molecule type" value="Genomic_DNA"/>
</dbReference>
<dbReference type="Proteomes" id="UP000535501">
    <property type="component" value="Unassembled WGS sequence"/>
</dbReference>
<keyword evidence="2" id="KW-1185">Reference proteome</keyword>
<comment type="caution">
    <text evidence="1">The sequence shown here is derived from an EMBL/GenBank/DDBJ whole genome shotgun (WGS) entry which is preliminary data.</text>
</comment>
<sequence length="73" mass="7960">MEANSVVLTTDSERFKVHVIENGVTTERQFQVRAFAASWAEGQSLRLGVHVVHEGSSAKDPRVPVPSGCLSRP</sequence>
<protein>
    <submittedName>
        <fullName evidence="1">Uncharacterized protein</fullName>
    </submittedName>
</protein>
<accession>A0A7X0DAU7</accession>
<reference evidence="1 2" key="1">
    <citation type="submission" date="2020-08" db="EMBL/GenBank/DDBJ databases">
        <title>Genomic Encyclopedia of Type Strains, Phase IV (KMG-IV): sequencing the most valuable type-strain genomes for metagenomic binning, comparative biology and taxonomic classification.</title>
        <authorList>
            <person name="Goeker M."/>
        </authorList>
    </citation>
    <scope>NUCLEOTIDE SEQUENCE [LARGE SCALE GENOMIC DNA]</scope>
    <source>
        <strain evidence="1 2">DSM 102134</strain>
    </source>
</reference>
<organism evidence="1 2">
    <name type="scientific">Pseudorhizobium flavum</name>
    <dbReference type="NCBI Taxonomy" id="1335061"/>
    <lineage>
        <taxon>Bacteria</taxon>
        <taxon>Pseudomonadati</taxon>
        <taxon>Pseudomonadota</taxon>
        <taxon>Alphaproteobacteria</taxon>
        <taxon>Hyphomicrobiales</taxon>
        <taxon>Rhizobiaceae</taxon>
        <taxon>Rhizobium/Agrobacterium group</taxon>
        <taxon>Pseudorhizobium</taxon>
    </lineage>
</organism>
<proteinExistence type="predicted"/>
<evidence type="ECO:0000313" key="2">
    <source>
        <dbReference type="Proteomes" id="UP000535501"/>
    </source>
</evidence>
<evidence type="ECO:0000313" key="1">
    <source>
        <dbReference type="EMBL" id="MBB6178127.1"/>
    </source>
</evidence>